<dbReference type="PANTHER" id="PTHR13954:SF6">
    <property type="entry name" value="NON-SPECIFIC SERINE_THREONINE PROTEIN KINASE"/>
    <property type="match status" value="1"/>
</dbReference>
<dbReference type="PANTHER" id="PTHR13954">
    <property type="entry name" value="IRE1-RELATED"/>
    <property type="match status" value="1"/>
</dbReference>
<feature type="compositionally biased region" description="Basic residues" evidence="20">
    <location>
        <begin position="836"/>
        <end position="853"/>
    </location>
</feature>
<evidence type="ECO:0000256" key="21">
    <source>
        <dbReference type="SAM" id="SignalP"/>
    </source>
</evidence>
<feature type="region of interest" description="Disordered" evidence="20">
    <location>
        <begin position="107"/>
        <end position="143"/>
    </location>
</feature>
<feature type="compositionally biased region" description="Basic and acidic residues" evidence="20">
    <location>
        <begin position="392"/>
        <end position="402"/>
    </location>
</feature>
<keyword evidence="14" id="KW-1133">Transmembrane helix</keyword>
<dbReference type="PROSITE" id="PS00107">
    <property type="entry name" value="PROTEIN_KINASE_ATP"/>
    <property type="match status" value="1"/>
</dbReference>
<keyword evidence="12 19" id="KW-0067">ATP-binding</keyword>
<dbReference type="InterPro" id="IPR008271">
    <property type="entry name" value="Ser/Thr_kinase_AS"/>
</dbReference>
<evidence type="ECO:0000313" key="25">
    <source>
        <dbReference type="Proteomes" id="UP000076874"/>
    </source>
</evidence>
<sequence length="1352" mass="147986">MRRPPGHVASQRKLLLALSLFLLNPVIRLVEAQPQDGPGQVSNPALRSVDDHQVQQRHAFADAAAAMVDNPADKSDGSGSSIESGINTKANAHRDRAKRNLAAFVDDGSDPLAQNQQQQEQQQQQQQQQETHPNIRKAAASHISPAEGDSFAAALRQALETPESHEKKEDAAAASSVRSARSARSNTVPIKDDANKRTSATSASIFTSSSSSFSSSSTTTVAPDLSVRAPSLALRDPAANPGQGLASPHIARSLADWEVEDFVLLATVDGDLYSVDRKTGKILWHIESDKPVVETKHHRAKVSVMDESFSPLDHWIWAVEPNRNGAIYLMIPGSTGLAETGLTMKNVVEQMPYYDRNLPVAFIGTKESTMVTLDAATGRVREWYGSTDDDSERARRQDKPESCMRPNDFDDSGGEECSVGGTITLGRTDYKVVVRRTDGMTIATLKYSEWGPNTYDRDLHQQYHTPSDNRYITGKPNGDVYGFNFDPAVDGVKLSFSHRLAAPIARVFDIARPPSVPLSSNPDLAVLPQPPPPAEDDETVRLRQSSIFVNETKGGGWYALSGTAYPLIVDSASAACTKDGWWDRHQETDTIEMRTALAGKHSLLATTARKRKQSLLAPNYPTLPGSETSPAIADDEMDNGSAVPLTLPSASEPSPYVITKVRELPQVAANSVLDFLSNPVFMIVLSVFVFFYHKDLRRWYGKKKMQWSSDRSSLVDDAEDDVEPSEPSAAPTAAADPVPTDPSKEKASQSDTKTENSGEDDMDKDPASDEVSDAQGEPELRSTKTQVASSAPGVRNLDLTAADVLTPSLETATSTGVQISTPPDGEDAPATDKEKKKAHRGRRGGAKHRKGSKAKSEASQSRGDDVLPATVDEVVGQAKELGAKPHLEPDIVTVSNDMQEVSGPILRMGSLEVNEDQQLGTGSNGTIVFAGKFDGREVAVKRMLVQFYDIASQETKLLRESDDHPNVIRYYAQQQRAAFHYIALELCQASLAEVVEKPHLFRDLAQAGERDLPNVLYQITSGLNHLHSRNIVHRDLKPQNILVNMGADGKPRLLISDFGLCKKLEGGQSSFGATTAHAAGTSGWRAPELLLDDDARDNGQALVEALSTQSGSLSGGLHGGDNTGLPSRRATKAIDIFSLGLVFFYVVTKGSHPFDCGDRYMREVNIRKGNYNLDALDALGDFAYEAKDLIQHMLSAHPRQRPKTKDVLSHPFFWSAKKRLGFLCDVSDHFEKEPRDPPSAALQRLEGEAPAVCRGDFLRRLPKEFVDSLGKQRKYTGSRLLDLLRALRNKRNHYEDMSDSLRKVVGPLPEGYLGFWTRRFPNLLISCWALGFDEGWEDTDRFSEYYTPSAGI</sequence>
<evidence type="ECO:0000256" key="17">
    <source>
        <dbReference type="ARBA" id="ARBA00048659"/>
    </source>
</evidence>
<feature type="region of interest" description="Disordered" evidence="20">
    <location>
        <begin position="384"/>
        <end position="417"/>
    </location>
</feature>
<dbReference type="PROSITE" id="PS51392">
    <property type="entry name" value="KEN"/>
    <property type="match status" value="1"/>
</dbReference>
<feature type="chain" id="PRO_5007893101" description="non-specific serine/threonine protein kinase" evidence="21">
    <location>
        <begin position="33"/>
        <end position="1352"/>
    </location>
</feature>
<keyword evidence="10 24" id="KW-0418">Kinase</keyword>
<dbReference type="CDD" id="cd10422">
    <property type="entry name" value="RNase_Ire1"/>
    <property type="match status" value="1"/>
</dbReference>
<dbReference type="CDD" id="cd09769">
    <property type="entry name" value="Luminal_IRE1"/>
    <property type="match status" value="1"/>
</dbReference>
<keyword evidence="11" id="KW-0378">Hydrolase</keyword>
<evidence type="ECO:0000256" key="8">
    <source>
        <dbReference type="ARBA" id="ARBA00022729"/>
    </source>
</evidence>
<dbReference type="Gene3D" id="1.20.1440.180">
    <property type="entry name" value="KEN domain"/>
    <property type="match status" value="1"/>
</dbReference>
<proteinExistence type="predicted"/>
<dbReference type="InterPro" id="IPR010513">
    <property type="entry name" value="KEN_dom"/>
</dbReference>
<evidence type="ECO:0000256" key="19">
    <source>
        <dbReference type="PROSITE-ProRule" id="PRU10141"/>
    </source>
</evidence>
<comment type="cofactor">
    <cofactor evidence="1">
        <name>Mg(2+)</name>
        <dbReference type="ChEBI" id="CHEBI:18420"/>
    </cofactor>
</comment>
<comment type="subcellular location">
    <subcellularLocation>
        <location evidence="2">Membrane</location>
        <topology evidence="2">Single-pass type I membrane protein</topology>
    </subcellularLocation>
</comment>
<evidence type="ECO:0000256" key="11">
    <source>
        <dbReference type="ARBA" id="ARBA00022801"/>
    </source>
</evidence>
<dbReference type="InterPro" id="IPR015943">
    <property type="entry name" value="WD40/YVTN_repeat-like_dom_sf"/>
</dbReference>
<feature type="compositionally biased region" description="Low complexity" evidence="20">
    <location>
        <begin position="172"/>
        <end position="185"/>
    </location>
</feature>
<evidence type="ECO:0000256" key="9">
    <source>
        <dbReference type="ARBA" id="ARBA00022741"/>
    </source>
</evidence>
<evidence type="ECO:0000259" key="22">
    <source>
        <dbReference type="PROSITE" id="PS50011"/>
    </source>
</evidence>
<dbReference type="PROSITE" id="PS50011">
    <property type="entry name" value="PROTEIN_KINASE_DOM"/>
    <property type="match status" value="1"/>
</dbReference>
<keyword evidence="5" id="KW-0808">Transferase</keyword>
<feature type="compositionally biased region" description="Low complexity" evidence="20">
    <location>
        <begin position="198"/>
        <end position="220"/>
    </location>
</feature>
<dbReference type="InterPro" id="IPR045133">
    <property type="entry name" value="IRE1/2-like"/>
</dbReference>
<dbReference type="STRING" id="1081102.A0A167UP98"/>
<keyword evidence="4" id="KW-0723">Serine/threonine-protein kinase</keyword>
<dbReference type="GO" id="GO:0004521">
    <property type="term" value="F:RNA endonuclease activity"/>
    <property type="evidence" value="ECO:0007669"/>
    <property type="project" value="InterPro"/>
</dbReference>
<dbReference type="EC" id="2.7.11.1" evidence="3"/>
<feature type="compositionally biased region" description="Basic and acidic residues" evidence="20">
    <location>
        <begin position="742"/>
        <end position="756"/>
    </location>
</feature>
<dbReference type="InterPro" id="IPR011009">
    <property type="entry name" value="Kinase-like_dom_sf"/>
</dbReference>
<dbReference type="GO" id="GO:0004674">
    <property type="term" value="F:protein serine/threonine kinase activity"/>
    <property type="evidence" value="ECO:0007669"/>
    <property type="project" value="UniProtKB-KW"/>
</dbReference>
<dbReference type="InterPro" id="IPR038357">
    <property type="entry name" value="KEN_sf"/>
</dbReference>
<feature type="region of interest" description="Disordered" evidence="20">
    <location>
        <begin position="68"/>
        <end position="94"/>
    </location>
</feature>
<feature type="region of interest" description="Disordered" evidence="20">
    <location>
        <begin position="810"/>
        <end position="868"/>
    </location>
</feature>
<dbReference type="InterPro" id="IPR017441">
    <property type="entry name" value="Protein_kinase_ATP_BS"/>
</dbReference>
<evidence type="ECO:0000256" key="20">
    <source>
        <dbReference type="SAM" id="MobiDB-lite"/>
    </source>
</evidence>
<feature type="domain" description="Protein kinase" evidence="22">
    <location>
        <begin position="913"/>
        <end position="1213"/>
    </location>
</feature>
<dbReference type="SUPFAM" id="SSF50998">
    <property type="entry name" value="Quinoprotein alcohol dehydrogenase-like"/>
    <property type="match status" value="1"/>
</dbReference>
<feature type="compositionally biased region" description="Polar residues" evidence="20">
    <location>
        <begin position="810"/>
        <end position="821"/>
    </location>
</feature>
<keyword evidence="6" id="KW-0812">Transmembrane</keyword>
<keyword evidence="9 19" id="KW-0547">Nucleotide-binding</keyword>
<dbReference type="InterPro" id="IPR000719">
    <property type="entry name" value="Prot_kinase_dom"/>
</dbReference>
<dbReference type="OrthoDB" id="63989at2759"/>
<evidence type="ECO:0000256" key="13">
    <source>
        <dbReference type="ARBA" id="ARBA00022842"/>
    </source>
</evidence>
<feature type="compositionally biased region" description="Acidic residues" evidence="20">
    <location>
        <begin position="757"/>
        <end position="772"/>
    </location>
</feature>
<dbReference type="InterPro" id="IPR011047">
    <property type="entry name" value="Quinoprotein_ADH-like_sf"/>
</dbReference>
<evidence type="ECO:0000256" key="3">
    <source>
        <dbReference type="ARBA" id="ARBA00012513"/>
    </source>
</evidence>
<evidence type="ECO:0000256" key="6">
    <source>
        <dbReference type="ARBA" id="ARBA00022692"/>
    </source>
</evidence>
<gene>
    <name evidence="24" type="ORF">SPI_04625</name>
</gene>
<name>A0A167UP98_9HYPO</name>
<dbReference type="FunFam" id="3.30.200.20:FF:000077">
    <property type="entry name" value="Putative Serine/threonine-protein kinase/endoribonuclease IRE1"/>
    <property type="match status" value="1"/>
</dbReference>
<comment type="caution">
    <text evidence="24">The sequence shown here is derived from an EMBL/GenBank/DDBJ whole genome shotgun (WGS) entry which is preliminary data.</text>
</comment>
<keyword evidence="8 21" id="KW-0732">Signal</keyword>
<feature type="compositionally biased region" description="Low complexity" evidence="20">
    <location>
        <begin position="77"/>
        <end position="86"/>
    </location>
</feature>
<dbReference type="GO" id="GO:1990604">
    <property type="term" value="C:IRE1-TRAF2-ASK1 complex"/>
    <property type="evidence" value="ECO:0007669"/>
    <property type="project" value="TreeGrafter"/>
</dbReference>
<reference evidence="24 25" key="1">
    <citation type="journal article" date="2016" name="Genome Biol. Evol.">
        <title>Divergent and convergent evolution of fungal pathogenicity.</title>
        <authorList>
            <person name="Shang Y."/>
            <person name="Xiao G."/>
            <person name="Zheng P."/>
            <person name="Cen K."/>
            <person name="Zhan S."/>
            <person name="Wang C."/>
        </authorList>
    </citation>
    <scope>NUCLEOTIDE SEQUENCE [LARGE SCALE GENOMIC DNA]</scope>
    <source>
        <strain evidence="24 25">RCEF 264</strain>
    </source>
</reference>
<dbReference type="Gene3D" id="1.10.510.10">
    <property type="entry name" value="Transferase(Phosphotransferase) domain 1"/>
    <property type="match status" value="1"/>
</dbReference>
<feature type="region of interest" description="Disordered" evidence="20">
    <location>
        <begin position="160"/>
        <end position="221"/>
    </location>
</feature>
<keyword evidence="7" id="KW-0479">Metal-binding</keyword>
<evidence type="ECO:0000256" key="2">
    <source>
        <dbReference type="ARBA" id="ARBA00004479"/>
    </source>
</evidence>
<dbReference type="SUPFAM" id="SSF56112">
    <property type="entry name" value="Protein kinase-like (PK-like)"/>
    <property type="match status" value="1"/>
</dbReference>
<dbReference type="EMBL" id="AZHD01000007">
    <property type="protein sequence ID" value="OAA61766.1"/>
    <property type="molecule type" value="Genomic_DNA"/>
</dbReference>
<evidence type="ECO:0000256" key="16">
    <source>
        <dbReference type="ARBA" id="ARBA00023180"/>
    </source>
</evidence>
<feature type="signal peptide" evidence="21">
    <location>
        <begin position="1"/>
        <end position="32"/>
    </location>
</feature>
<organism evidence="24 25">
    <name type="scientific">Niveomyces insectorum RCEF 264</name>
    <dbReference type="NCBI Taxonomy" id="1081102"/>
    <lineage>
        <taxon>Eukaryota</taxon>
        <taxon>Fungi</taxon>
        <taxon>Dikarya</taxon>
        <taxon>Ascomycota</taxon>
        <taxon>Pezizomycotina</taxon>
        <taxon>Sordariomycetes</taxon>
        <taxon>Hypocreomycetidae</taxon>
        <taxon>Hypocreales</taxon>
        <taxon>Cordycipitaceae</taxon>
        <taxon>Niveomyces</taxon>
    </lineage>
</organism>
<evidence type="ECO:0000259" key="23">
    <source>
        <dbReference type="PROSITE" id="PS51392"/>
    </source>
</evidence>
<keyword evidence="15" id="KW-0472">Membrane</keyword>
<dbReference type="SMART" id="SM00220">
    <property type="entry name" value="S_TKc"/>
    <property type="match status" value="1"/>
</dbReference>
<feature type="region of interest" description="Disordered" evidence="20">
    <location>
        <begin position="709"/>
        <end position="794"/>
    </location>
</feature>
<dbReference type="CDD" id="cd13982">
    <property type="entry name" value="STKc_IRE1"/>
    <property type="match status" value="1"/>
</dbReference>
<keyword evidence="13" id="KW-0460">Magnesium</keyword>
<dbReference type="GO" id="GO:0005524">
    <property type="term" value="F:ATP binding"/>
    <property type="evidence" value="ECO:0007669"/>
    <property type="project" value="UniProtKB-UniRule"/>
</dbReference>
<feature type="binding site" evidence="19">
    <location>
        <position position="941"/>
    </location>
    <ligand>
        <name>ATP</name>
        <dbReference type="ChEBI" id="CHEBI:30616"/>
    </ligand>
</feature>
<evidence type="ECO:0000256" key="10">
    <source>
        <dbReference type="ARBA" id="ARBA00022777"/>
    </source>
</evidence>
<evidence type="ECO:0000256" key="18">
    <source>
        <dbReference type="ARBA" id="ARBA00048977"/>
    </source>
</evidence>
<dbReference type="GO" id="GO:0036498">
    <property type="term" value="P:IRE1-mediated unfolded protein response"/>
    <property type="evidence" value="ECO:0007669"/>
    <property type="project" value="UniProtKB-ARBA"/>
</dbReference>
<dbReference type="GO" id="GO:0070059">
    <property type="term" value="P:intrinsic apoptotic signaling pathway in response to endoplasmic reticulum stress"/>
    <property type="evidence" value="ECO:0007669"/>
    <property type="project" value="TreeGrafter"/>
</dbReference>
<evidence type="ECO:0000256" key="5">
    <source>
        <dbReference type="ARBA" id="ARBA00022679"/>
    </source>
</evidence>
<feature type="compositionally biased region" description="Low complexity" evidence="20">
    <location>
        <begin position="725"/>
        <end position="738"/>
    </location>
</feature>
<dbReference type="FunFam" id="1.10.510.10:FF:000572">
    <property type="entry name" value="Serine/threonine-protein kinase/endoribonuclease IRE1"/>
    <property type="match status" value="1"/>
</dbReference>
<accession>A0A167UP98</accession>
<dbReference type="GO" id="GO:0046872">
    <property type="term" value="F:metal ion binding"/>
    <property type="evidence" value="ECO:0007669"/>
    <property type="project" value="UniProtKB-KW"/>
</dbReference>
<dbReference type="SMART" id="SM00580">
    <property type="entry name" value="PUG"/>
    <property type="match status" value="1"/>
</dbReference>
<feature type="compositionally biased region" description="Basic and acidic residues" evidence="20">
    <location>
        <begin position="162"/>
        <end position="171"/>
    </location>
</feature>
<dbReference type="GO" id="GO:0016787">
    <property type="term" value="F:hydrolase activity"/>
    <property type="evidence" value="ECO:0007669"/>
    <property type="project" value="UniProtKB-KW"/>
</dbReference>
<evidence type="ECO:0000256" key="4">
    <source>
        <dbReference type="ARBA" id="ARBA00022527"/>
    </source>
</evidence>
<dbReference type="PROSITE" id="PS00108">
    <property type="entry name" value="PROTEIN_KINASE_ST"/>
    <property type="match status" value="1"/>
</dbReference>
<evidence type="ECO:0000313" key="24">
    <source>
        <dbReference type="EMBL" id="OAA61766.1"/>
    </source>
</evidence>
<evidence type="ECO:0000256" key="14">
    <source>
        <dbReference type="ARBA" id="ARBA00022989"/>
    </source>
</evidence>
<keyword evidence="25" id="KW-1185">Reference proteome</keyword>
<comment type="catalytic activity">
    <reaction evidence="17">
        <text>L-threonyl-[protein] + ATP = O-phospho-L-threonyl-[protein] + ADP + H(+)</text>
        <dbReference type="Rhea" id="RHEA:46608"/>
        <dbReference type="Rhea" id="RHEA-COMP:11060"/>
        <dbReference type="Rhea" id="RHEA-COMP:11605"/>
        <dbReference type="ChEBI" id="CHEBI:15378"/>
        <dbReference type="ChEBI" id="CHEBI:30013"/>
        <dbReference type="ChEBI" id="CHEBI:30616"/>
        <dbReference type="ChEBI" id="CHEBI:61977"/>
        <dbReference type="ChEBI" id="CHEBI:456216"/>
        <dbReference type="EC" id="2.7.11.1"/>
    </reaction>
    <physiologicalReaction direction="left-to-right" evidence="17">
        <dbReference type="Rhea" id="RHEA:46609"/>
    </physiologicalReaction>
</comment>
<dbReference type="GO" id="GO:0006397">
    <property type="term" value="P:mRNA processing"/>
    <property type="evidence" value="ECO:0007669"/>
    <property type="project" value="InterPro"/>
</dbReference>
<evidence type="ECO:0000256" key="7">
    <source>
        <dbReference type="ARBA" id="ARBA00022723"/>
    </source>
</evidence>
<dbReference type="Proteomes" id="UP000076874">
    <property type="component" value="Unassembled WGS sequence"/>
</dbReference>
<dbReference type="Gene3D" id="3.30.200.20">
    <property type="entry name" value="Phosphorylase Kinase, domain 1"/>
    <property type="match status" value="1"/>
</dbReference>
<feature type="domain" description="KEN" evidence="23">
    <location>
        <begin position="1216"/>
        <end position="1348"/>
    </location>
</feature>
<evidence type="ECO:0000256" key="15">
    <source>
        <dbReference type="ARBA" id="ARBA00023136"/>
    </source>
</evidence>
<dbReference type="Pfam" id="PF06479">
    <property type="entry name" value="Ribonuc_2-5A"/>
    <property type="match status" value="1"/>
</dbReference>
<comment type="catalytic activity">
    <reaction evidence="18">
        <text>L-seryl-[protein] + ATP = O-phospho-L-seryl-[protein] + ADP + H(+)</text>
        <dbReference type="Rhea" id="RHEA:17989"/>
        <dbReference type="Rhea" id="RHEA-COMP:9863"/>
        <dbReference type="Rhea" id="RHEA-COMP:11604"/>
        <dbReference type="ChEBI" id="CHEBI:15378"/>
        <dbReference type="ChEBI" id="CHEBI:29999"/>
        <dbReference type="ChEBI" id="CHEBI:30616"/>
        <dbReference type="ChEBI" id="CHEBI:83421"/>
        <dbReference type="ChEBI" id="CHEBI:456216"/>
        <dbReference type="EC" id="2.7.11.1"/>
    </reaction>
    <physiologicalReaction direction="left-to-right" evidence="18">
        <dbReference type="Rhea" id="RHEA:17990"/>
    </physiologicalReaction>
</comment>
<evidence type="ECO:0000256" key="1">
    <source>
        <dbReference type="ARBA" id="ARBA00001946"/>
    </source>
</evidence>
<protein>
    <recommendedName>
        <fullName evidence="3">non-specific serine/threonine protein kinase</fullName>
        <ecNumber evidence="3">2.7.11.1</ecNumber>
    </recommendedName>
</protein>
<dbReference type="GO" id="GO:0051082">
    <property type="term" value="F:unfolded protein binding"/>
    <property type="evidence" value="ECO:0007669"/>
    <property type="project" value="TreeGrafter"/>
</dbReference>
<dbReference type="Pfam" id="PF00069">
    <property type="entry name" value="Pkinase"/>
    <property type="match status" value="1"/>
</dbReference>
<evidence type="ECO:0000256" key="12">
    <source>
        <dbReference type="ARBA" id="ARBA00022840"/>
    </source>
</evidence>
<feature type="compositionally biased region" description="Low complexity" evidence="20">
    <location>
        <begin position="114"/>
        <end position="130"/>
    </location>
</feature>
<keyword evidence="16" id="KW-0325">Glycoprotein</keyword>
<dbReference type="Gene3D" id="2.130.10.10">
    <property type="entry name" value="YVTN repeat-like/Quinoprotein amine dehydrogenase"/>
    <property type="match status" value="1"/>
</dbReference>